<dbReference type="RefSeq" id="WP_192280975.1">
    <property type="nucleotide sequence ID" value="NZ_JACZDF010000006.1"/>
</dbReference>
<organism evidence="11 12">
    <name type="scientific">Flavimobilis rhizosphaerae</name>
    <dbReference type="NCBI Taxonomy" id="2775421"/>
    <lineage>
        <taxon>Bacteria</taxon>
        <taxon>Bacillati</taxon>
        <taxon>Actinomycetota</taxon>
        <taxon>Actinomycetes</taxon>
        <taxon>Micrococcales</taxon>
        <taxon>Jonesiaceae</taxon>
        <taxon>Flavimobilis</taxon>
    </lineage>
</organism>
<dbReference type="Pfam" id="PF02927">
    <property type="entry name" value="CelD_N"/>
    <property type="match status" value="1"/>
</dbReference>
<evidence type="ECO:0000256" key="1">
    <source>
        <dbReference type="ARBA" id="ARBA00007072"/>
    </source>
</evidence>
<accession>A0ABR9DSE1</accession>
<protein>
    <recommendedName>
        <fullName evidence="7">Endoglucanase</fullName>
        <ecNumber evidence="7">3.2.1.4</ecNumber>
    </recommendedName>
</protein>
<comment type="similarity">
    <text evidence="1 6 7">Belongs to the glycosyl hydrolase 9 (cellulase E) family.</text>
</comment>
<feature type="active site" evidence="6">
    <location>
        <position position="769"/>
    </location>
</feature>
<evidence type="ECO:0000256" key="3">
    <source>
        <dbReference type="ARBA" id="ARBA00023277"/>
    </source>
</evidence>
<keyword evidence="7" id="KW-0136">Cellulose degradation</keyword>
<evidence type="ECO:0000256" key="7">
    <source>
        <dbReference type="RuleBase" id="RU361166"/>
    </source>
</evidence>
<feature type="domain" description="Glycoside hydrolase family 9" evidence="9">
    <location>
        <begin position="306"/>
        <end position="790"/>
    </location>
</feature>
<dbReference type="EC" id="3.2.1.4" evidence="7"/>
<feature type="region of interest" description="Disordered" evidence="8">
    <location>
        <begin position="729"/>
        <end position="756"/>
    </location>
</feature>
<dbReference type="Gene3D" id="2.60.40.10">
    <property type="entry name" value="Immunoglobulins"/>
    <property type="match status" value="1"/>
</dbReference>
<evidence type="ECO:0000259" key="9">
    <source>
        <dbReference type="Pfam" id="PF00759"/>
    </source>
</evidence>
<keyword evidence="5 6" id="KW-0624">Polysaccharide degradation</keyword>
<dbReference type="GO" id="GO:0016787">
    <property type="term" value="F:hydrolase activity"/>
    <property type="evidence" value="ECO:0007669"/>
    <property type="project" value="UniProtKB-KW"/>
</dbReference>
<proteinExistence type="inferred from homology"/>
<dbReference type="PANTHER" id="PTHR22298">
    <property type="entry name" value="ENDO-1,4-BETA-GLUCANASE"/>
    <property type="match status" value="1"/>
</dbReference>
<comment type="caution">
    <text evidence="11">The sequence shown here is derived from an EMBL/GenBank/DDBJ whole genome shotgun (WGS) entry which is preliminary data.</text>
</comment>
<dbReference type="Proteomes" id="UP000642107">
    <property type="component" value="Unassembled WGS sequence"/>
</dbReference>
<dbReference type="Gene3D" id="1.50.10.10">
    <property type="match status" value="1"/>
</dbReference>
<dbReference type="Pfam" id="PF00759">
    <property type="entry name" value="Glyco_hydro_9"/>
    <property type="match status" value="1"/>
</dbReference>
<dbReference type="InterPro" id="IPR004197">
    <property type="entry name" value="Cellulase_Ig-like"/>
</dbReference>
<dbReference type="SUPFAM" id="SSF48208">
    <property type="entry name" value="Six-hairpin glycosidases"/>
    <property type="match status" value="1"/>
</dbReference>
<dbReference type="CDD" id="cd02850">
    <property type="entry name" value="E_set_Cellulase_N"/>
    <property type="match status" value="1"/>
</dbReference>
<dbReference type="InterPro" id="IPR008928">
    <property type="entry name" value="6-hairpin_glycosidase_sf"/>
</dbReference>
<evidence type="ECO:0000256" key="4">
    <source>
        <dbReference type="ARBA" id="ARBA00023295"/>
    </source>
</evidence>
<evidence type="ECO:0000256" key="5">
    <source>
        <dbReference type="ARBA" id="ARBA00023326"/>
    </source>
</evidence>
<dbReference type="Gene3D" id="2.60.120.260">
    <property type="entry name" value="Galactose-binding domain-like"/>
    <property type="match status" value="1"/>
</dbReference>
<evidence type="ECO:0000313" key="12">
    <source>
        <dbReference type="Proteomes" id="UP000642107"/>
    </source>
</evidence>
<feature type="active site" evidence="6">
    <location>
        <position position="778"/>
    </location>
</feature>
<dbReference type="InterPro" id="IPR001701">
    <property type="entry name" value="Glyco_hydro_9"/>
</dbReference>
<name>A0ABR9DSE1_9MICO</name>
<keyword evidence="2 6" id="KW-0378">Hydrolase</keyword>
<dbReference type="InterPro" id="IPR014756">
    <property type="entry name" value="Ig_E-set"/>
</dbReference>
<evidence type="ECO:0000259" key="10">
    <source>
        <dbReference type="Pfam" id="PF02927"/>
    </source>
</evidence>
<evidence type="ECO:0000256" key="2">
    <source>
        <dbReference type="ARBA" id="ARBA00022801"/>
    </source>
</evidence>
<gene>
    <name evidence="11" type="ORF">IGS67_11195</name>
</gene>
<reference evidence="11 12" key="1">
    <citation type="submission" date="2020-09" db="EMBL/GenBank/DDBJ databases">
        <title>Flavimobilis rhizosphaerae sp. nov., isolated from rhizosphere soil of Spartina alterniflora.</title>
        <authorList>
            <person name="Hanqin C."/>
        </authorList>
    </citation>
    <scope>NUCLEOTIDE SEQUENCE [LARGE SCALE GENOMIC DNA]</scope>
    <source>
        <strain evidence="11 12">GY 10621</strain>
    </source>
</reference>
<dbReference type="InterPro" id="IPR008979">
    <property type="entry name" value="Galactose-bd-like_sf"/>
</dbReference>
<dbReference type="SUPFAM" id="SSF81296">
    <property type="entry name" value="E set domains"/>
    <property type="match status" value="1"/>
</dbReference>
<evidence type="ECO:0000256" key="6">
    <source>
        <dbReference type="PROSITE-ProRule" id="PRU10060"/>
    </source>
</evidence>
<dbReference type="EMBL" id="JACZDF010000006">
    <property type="protein sequence ID" value="MBD9700050.1"/>
    <property type="molecule type" value="Genomic_DNA"/>
</dbReference>
<evidence type="ECO:0000256" key="8">
    <source>
        <dbReference type="SAM" id="MobiDB-lite"/>
    </source>
</evidence>
<dbReference type="SUPFAM" id="SSF49785">
    <property type="entry name" value="Galactose-binding domain-like"/>
    <property type="match status" value="1"/>
</dbReference>
<sequence>MEDTTVDTVVNAPPTAVRRPLPALLALALAVSLTACDHSSPAPPPTVPATAQTSAPANTGTELLPATSFADGLGPWALYGTDAAPRTADGATCVDLPGGTTNPWDVGLTYNGLGIDASAAYHLALTASAAPATTVRVVVGEATGAYRTATELFAPLTPTAQPTEHDFTAAIALSATDGDVGQVAIQLGSATPFTFCISEASVTTRDSMPTAASDAPAVRVNQVGYLTHAAKAATVVTDAADPLPWTLDLGGMTVARGTTEPRGTDPSAGLAVHTVDLSAVTTPGTGYTLTVDGASSDTFAIGDDLYRAMRVDALSFFYPQRSGVAIDGAVAGDAYARPAGHADVGPDQGDGAVACLPAGALTVDGKDLYDGWTCEGTIDVTGGWYDAGDHGKYVVNGGIAVGQLMSTYERALHAPTGDAGALGDGTLRVPEHGDGVPDVLSEARWELEWMLTMQVPAGKDLAGMVHHKVHDDSWTGIPLLPSDDDRTRYVHRPSTAATLNLAAVAAQGARLFEPFDAAFAARLLKAARTAWAAAAAHPDLYAPNTNLHPSPGGGPYDDTELDDERYWAAVELFLTTGEDAFADALTTNPYHVGGTSEAFGPAAFDWGHVAAYARTQLATVPNALPVLAEVRRSVVDAAEATLARQATQPFGTAYVPDGGRYDWGSNGLLLNNLAVLVAAYDLGGEDRFRQGVLTGLDHLLGRNAMGISYVTGHGTRFAQNQHSRWYAAQADPSLPHPPAGTVSGGPNSDVPDPVSSSLAGCAPQRCYVDDIGAWGVNELTINWNSALAYVVSFAADQGAAGPA</sequence>
<keyword evidence="4 6" id="KW-0326">Glycosidase</keyword>
<comment type="catalytic activity">
    <reaction evidence="7">
        <text>Endohydrolysis of (1-&gt;4)-beta-D-glucosidic linkages in cellulose, lichenin and cereal beta-D-glucans.</text>
        <dbReference type="EC" id="3.2.1.4"/>
    </reaction>
</comment>
<keyword evidence="3 6" id="KW-0119">Carbohydrate metabolism</keyword>
<evidence type="ECO:0000313" key="11">
    <source>
        <dbReference type="EMBL" id="MBD9700050.1"/>
    </source>
</evidence>
<dbReference type="PROSITE" id="PS00698">
    <property type="entry name" value="GH9_3"/>
    <property type="match status" value="1"/>
</dbReference>
<dbReference type="InterPro" id="IPR013783">
    <property type="entry name" value="Ig-like_fold"/>
</dbReference>
<keyword evidence="12" id="KW-1185">Reference proteome</keyword>
<feature type="domain" description="Cellulase Ig-like" evidence="10">
    <location>
        <begin position="215"/>
        <end position="295"/>
    </location>
</feature>
<dbReference type="InterPro" id="IPR033126">
    <property type="entry name" value="Glyco_hydro_9_Asp/Glu_AS"/>
</dbReference>
<dbReference type="InterPro" id="IPR012341">
    <property type="entry name" value="6hp_glycosidase-like_sf"/>
</dbReference>